<evidence type="ECO:0000313" key="1">
    <source>
        <dbReference type="EMBL" id="MEY8042500.1"/>
    </source>
</evidence>
<dbReference type="Proteomes" id="UP001564626">
    <property type="component" value="Unassembled WGS sequence"/>
</dbReference>
<name>A0ABV4CN22_9PSEU</name>
<dbReference type="EMBL" id="JBGEHV010000058">
    <property type="protein sequence ID" value="MEY8042500.1"/>
    <property type="molecule type" value="Genomic_DNA"/>
</dbReference>
<sequence length="83" mass="8698">MSVAELRTELTSLAAQLPVSPLSTARRSTEDARASLASAWRGSDHRSAQAAVTAASAATERLARIIAALEQAAEEIAAYNECL</sequence>
<gene>
    <name evidence="1" type="ORF">AB8O55_24105</name>
</gene>
<protein>
    <submittedName>
        <fullName evidence="1">Uncharacterized protein</fullName>
    </submittedName>
</protein>
<comment type="caution">
    <text evidence="1">The sequence shown here is derived from an EMBL/GenBank/DDBJ whole genome shotgun (WGS) entry which is preliminary data.</text>
</comment>
<organism evidence="1 2">
    <name type="scientific">Saccharopolyspora cebuensis</name>
    <dbReference type="NCBI Taxonomy" id="418759"/>
    <lineage>
        <taxon>Bacteria</taxon>
        <taxon>Bacillati</taxon>
        <taxon>Actinomycetota</taxon>
        <taxon>Actinomycetes</taxon>
        <taxon>Pseudonocardiales</taxon>
        <taxon>Pseudonocardiaceae</taxon>
        <taxon>Saccharopolyspora</taxon>
    </lineage>
</organism>
<reference evidence="1 2" key="1">
    <citation type="submission" date="2024-08" db="EMBL/GenBank/DDBJ databases">
        <title>Genome mining of Saccharopolyspora cebuensis PGLac3 from Nigerian medicinal plant.</title>
        <authorList>
            <person name="Ezeobiora C.E."/>
            <person name="Igbokwe N.H."/>
            <person name="Amin D.H."/>
            <person name="Mendie U.E."/>
        </authorList>
    </citation>
    <scope>NUCLEOTIDE SEQUENCE [LARGE SCALE GENOMIC DNA]</scope>
    <source>
        <strain evidence="1 2">PGLac3</strain>
    </source>
</reference>
<keyword evidence="2" id="KW-1185">Reference proteome</keyword>
<evidence type="ECO:0000313" key="2">
    <source>
        <dbReference type="Proteomes" id="UP001564626"/>
    </source>
</evidence>
<dbReference type="RefSeq" id="WP_186361411.1">
    <property type="nucleotide sequence ID" value="NZ_BAABII010000023.1"/>
</dbReference>
<accession>A0ABV4CN22</accession>
<proteinExistence type="predicted"/>